<accession>A0A1M6J2T4</accession>
<dbReference type="Pfam" id="PF21082">
    <property type="entry name" value="MS_channel_3rd"/>
    <property type="match status" value="1"/>
</dbReference>
<reference evidence="11" key="1">
    <citation type="submission" date="2016-11" db="EMBL/GenBank/DDBJ databases">
        <authorList>
            <person name="Varghese N."/>
            <person name="Submissions S."/>
        </authorList>
    </citation>
    <scope>NUCLEOTIDE SEQUENCE [LARGE SCALE GENOMIC DNA]</scope>
    <source>
        <strain evidence="11">DSM 16219</strain>
    </source>
</reference>
<dbReference type="InterPro" id="IPR010920">
    <property type="entry name" value="LSM_dom_sf"/>
</dbReference>
<dbReference type="InterPro" id="IPR049278">
    <property type="entry name" value="MS_channel_C"/>
</dbReference>
<evidence type="ECO:0000256" key="1">
    <source>
        <dbReference type="ARBA" id="ARBA00004651"/>
    </source>
</evidence>
<keyword evidence="3" id="KW-1003">Cell membrane</keyword>
<dbReference type="InterPro" id="IPR011014">
    <property type="entry name" value="MscS_channel_TM-2"/>
</dbReference>
<dbReference type="Gene3D" id="3.30.70.100">
    <property type="match status" value="1"/>
</dbReference>
<dbReference type="EMBL" id="FQZU01000007">
    <property type="protein sequence ID" value="SHJ41008.1"/>
    <property type="molecule type" value="Genomic_DNA"/>
</dbReference>
<evidence type="ECO:0000256" key="5">
    <source>
        <dbReference type="ARBA" id="ARBA00022989"/>
    </source>
</evidence>
<feature type="transmembrane region" description="Helical" evidence="7">
    <location>
        <begin position="20"/>
        <end position="41"/>
    </location>
</feature>
<evidence type="ECO:0000256" key="6">
    <source>
        <dbReference type="ARBA" id="ARBA00023136"/>
    </source>
</evidence>
<feature type="domain" description="Mechanosensitive ion channel MscS" evidence="8">
    <location>
        <begin position="107"/>
        <end position="170"/>
    </location>
</feature>
<dbReference type="InterPro" id="IPR023408">
    <property type="entry name" value="MscS_beta-dom_sf"/>
</dbReference>
<dbReference type="PANTHER" id="PTHR30221">
    <property type="entry name" value="SMALL-CONDUCTANCE MECHANOSENSITIVE CHANNEL"/>
    <property type="match status" value="1"/>
</dbReference>
<gene>
    <name evidence="10" type="ORF">SAMN02745216_01605</name>
</gene>
<feature type="transmembrane region" description="Helical" evidence="7">
    <location>
        <begin position="61"/>
        <end position="79"/>
    </location>
</feature>
<dbReference type="InterPro" id="IPR006685">
    <property type="entry name" value="MscS_channel_2nd"/>
</dbReference>
<dbReference type="Gene3D" id="1.10.287.1260">
    <property type="match status" value="1"/>
</dbReference>
<evidence type="ECO:0000259" key="8">
    <source>
        <dbReference type="Pfam" id="PF00924"/>
    </source>
</evidence>
<feature type="domain" description="Mechanosensitive ion channel MscS C-terminal" evidence="9">
    <location>
        <begin position="177"/>
        <end position="259"/>
    </location>
</feature>
<dbReference type="Gene3D" id="2.30.30.60">
    <property type="match status" value="1"/>
</dbReference>
<keyword evidence="6 7" id="KW-0472">Membrane</keyword>
<dbReference type="InterPro" id="IPR045275">
    <property type="entry name" value="MscS_archaea/bacteria_type"/>
</dbReference>
<name>A0A1M6J2T4_9BACT</name>
<dbReference type="Proteomes" id="UP000183994">
    <property type="component" value="Unassembled WGS sequence"/>
</dbReference>
<evidence type="ECO:0000313" key="11">
    <source>
        <dbReference type="Proteomes" id="UP000183994"/>
    </source>
</evidence>
<dbReference type="SUPFAM" id="SSF82861">
    <property type="entry name" value="Mechanosensitive channel protein MscS (YggB), transmembrane region"/>
    <property type="match status" value="1"/>
</dbReference>
<dbReference type="OrthoDB" id="9784565at2"/>
<dbReference type="InterPro" id="IPR008910">
    <property type="entry name" value="MSC_TM_helix"/>
</dbReference>
<comment type="similarity">
    <text evidence="2">Belongs to the MscS (TC 1.A.23) family.</text>
</comment>
<dbReference type="GO" id="GO:0005886">
    <property type="term" value="C:plasma membrane"/>
    <property type="evidence" value="ECO:0007669"/>
    <property type="project" value="UniProtKB-SubCell"/>
</dbReference>
<keyword evidence="11" id="KW-1185">Reference proteome</keyword>
<organism evidence="10 11">
    <name type="scientific">Desulfatibacillum alkenivorans DSM 16219</name>
    <dbReference type="NCBI Taxonomy" id="1121393"/>
    <lineage>
        <taxon>Bacteria</taxon>
        <taxon>Pseudomonadati</taxon>
        <taxon>Thermodesulfobacteriota</taxon>
        <taxon>Desulfobacteria</taxon>
        <taxon>Desulfobacterales</taxon>
        <taxon>Desulfatibacillaceae</taxon>
        <taxon>Desulfatibacillum</taxon>
    </lineage>
</organism>
<dbReference type="SUPFAM" id="SSF82689">
    <property type="entry name" value="Mechanosensitive channel protein MscS (YggB), C-terminal domain"/>
    <property type="match status" value="1"/>
</dbReference>
<sequence length="275" mass="29789">MENMELDKALGVATDFVVNYSFQIFGAMVILIVGWLLAGWLAKTITRLLDGRNMDPMLSRFLGGVSKVLVLIFTVILALDKFGISLGPFVAALGALTLGASFAVQGILSNYGAGLTIIMTRPFTLGHTVTMAGVRGVVEDITLASTILVTEDGEKIMIPNKHIVGEILTNSFAYSVVETSVGISYASDPETAIEAINNALKNFEDIPEEPASQVGIEAFADSSINIGVRYWAPTIKYYDLQYKVNLAVYKALKEVGVEIPYPQRDVRIIKETEGS</sequence>
<dbReference type="PANTHER" id="PTHR30221:SF1">
    <property type="entry name" value="SMALL-CONDUCTANCE MECHANOSENSITIVE CHANNEL"/>
    <property type="match status" value="1"/>
</dbReference>
<evidence type="ECO:0000256" key="3">
    <source>
        <dbReference type="ARBA" id="ARBA00022475"/>
    </source>
</evidence>
<evidence type="ECO:0000256" key="2">
    <source>
        <dbReference type="ARBA" id="ARBA00008017"/>
    </source>
</evidence>
<dbReference type="STRING" id="1121393.SAMN02745216_01605"/>
<protein>
    <submittedName>
        <fullName evidence="10">Small conductance mechanosensitive channel</fullName>
    </submittedName>
</protein>
<dbReference type="Pfam" id="PF00924">
    <property type="entry name" value="MS_channel_2nd"/>
    <property type="match status" value="1"/>
</dbReference>
<keyword evidence="4 7" id="KW-0812">Transmembrane</keyword>
<keyword evidence="5 7" id="KW-1133">Transmembrane helix</keyword>
<evidence type="ECO:0000259" key="9">
    <source>
        <dbReference type="Pfam" id="PF21082"/>
    </source>
</evidence>
<dbReference type="InterPro" id="IPR011066">
    <property type="entry name" value="MscS_channel_C_sf"/>
</dbReference>
<dbReference type="AlphaFoldDB" id="A0A1M6J2T4"/>
<dbReference type="GO" id="GO:0008381">
    <property type="term" value="F:mechanosensitive monoatomic ion channel activity"/>
    <property type="evidence" value="ECO:0007669"/>
    <property type="project" value="InterPro"/>
</dbReference>
<evidence type="ECO:0000256" key="4">
    <source>
        <dbReference type="ARBA" id="ARBA00022692"/>
    </source>
</evidence>
<feature type="transmembrane region" description="Helical" evidence="7">
    <location>
        <begin position="85"/>
        <end position="108"/>
    </location>
</feature>
<dbReference type="Pfam" id="PF05552">
    <property type="entry name" value="MS_channel_1st_1"/>
    <property type="match status" value="1"/>
</dbReference>
<comment type="subcellular location">
    <subcellularLocation>
        <location evidence="1">Cell membrane</location>
        <topology evidence="1">Multi-pass membrane protein</topology>
    </subcellularLocation>
</comment>
<evidence type="ECO:0000256" key="7">
    <source>
        <dbReference type="SAM" id="Phobius"/>
    </source>
</evidence>
<evidence type="ECO:0000313" key="10">
    <source>
        <dbReference type="EMBL" id="SHJ41008.1"/>
    </source>
</evidence>
<proteinExistence type="inferred from homology"/>
<dbReference type="SUPFAM" id="SSF50182">
    <property type="entry name" value="Sm-like ribonucleoproteins"/>
    <property type="match status" value="1"/>
</dbReference>